<dbReference type="SUPFAM" id="SSF48576">
    <property type="entry name" value="Terpenoid synthases"/>
    <property type="match status" value="1"/>
</dbReference>
<comment type="similarity">
    <text evidence="1">Belongs to the trichodiene synthase family.</text>
</comment>
<dbReference type="Gene3D" id="1.10.600.10">
    <property type="entry name" value="Farnesyl Diphosphate Synthase"/>
    <property type="match status" value="1"/>
</dbReference>
<evidence type="ECO:0000256" key="2">
    <source>
        <dbReference type="ARBA" id="ARBA00023239"/>
    </source>
</evidence>
<gene>
    <name evidence="3" type="ORF">GSI_04079</name>
</gene>
<dbReference type="OrthoDB" id="2998174at2759"/>
<evidence type="ECO:0000256" key="1">
    <source>
        <dbReference type="ARBA" id="ARBA00007946"/>
    </source>
</evidence>
<dbReference type="EMBL" id="AYKW01000007">
    <property type="protein sequence ID" value="PIL33456.1"/>
    <property type="molecule type" value="Genomic_DNA"/>
</dbReference>
<dbReference type="Pfam" id="PF06330">
    <property type="entry name" value="TRI5"/>
    <property type="match status" value="1"/>
</dbReference>
<dbReference type="Proteomes" id="UP000230002">
    <property type="component" value="Unassembled WGS sequence"/>
</dbReference>
<proteinExistence type="inferred from homology"/>
<protein>
    <submittedName>
        <fullName evidence="3">Terpene synthase</fullName>
    </submittedName>
</protein>
<dbReference type="InterPro" id="IPR024652">
    <property type="entry name" value="Trichodiene_synth"/>
</dbReference>
<organism evidence="3 4">
    <name type="scientific">Ganoderma sinense ZZ0214-1</name>
    <dbReference type="NCBI Taxonomy" id="1077348"/>
    <lineage>
        <taxon>Eukaryota</taxon>
        <taxon>Fungi</taxon>
        <taxon>Dikarya</taxon>
        <taxon>Basidiomycota</taxon>
        <taxon>Agaricomycotina</taxon>
        <taxon>Agaricomycetes</taxon>
        <taxon>Polyporales</taxon>
        <taxon>Polyporaceae</taxon>
        <taxon>Ganoderma</taxon>
    </lineage>
</organism>
<keyword evidence="2" id="KW-0456">Lyase</keyword>
<dbReference type="GO" id="GO:0016838">
    <property type="term" value="F:carbon-oxygen lyase activity, acting on phosphates"/>
    <property type="evidence" value="ECO:0007669"/>
    <property type="project" value="InterPro"/>
</dbReference>
<dbReference type="SMR" id="A0A2G8SI60"/>
<dbReference type="AlphaFoldDB" id="A0A2G8SI60"/>
<dbReference type="STRING" id="1077348.A0A2G8SI60"/>
<dbReference type="InterPro" id="IPR008949">
    <property type="entry name" value="Isoprenoid_synthase_dom_sf"/>
</dbReference>
<evidence type="ECO:0000313" key="3">
    <source>
        <dbReference type="EMBL" id="PIL33456.1"/>
    </source>
</evidence>
<reference evidence="3 4" key="1">
    <citation type="journal article" date="2015" name="Sci. Rep.">
        <title>Chromosome-level genome map provides insights into diverse defense mechanisms in the medicinal fungus Ganoderma sinense.</title>
        <authorList>
            <person name="Zhu Y."/>
            <person name="Xu J."/>
            <person name="Sun C."/>
            <person name="Zhou S."/>
            <person name="Xu H."/>
            <person name="Nelson D.R."/>
            <person name="Qian J."/>
            <person name="Song J."/>
            <person name="Luo H."/>
            <person name="Xiang L."/>
            <person name="Li Y."/>
            <person name="Xu Z."/>
            <person name="Ji A."/>
            <person name="Wang L."/>
            <person name="Lu S."/>
            <person name="Hayward A."/>
            <person name="Sun W."/>
            <person name="Li X."/>
            <person name="Schwartz D.C."/>
            <person name="Wang Y."/>
            <person name="Chen S."/>
        </authorList>
    </citation>
    <scope>NUCLEOTIDE SEQUENCE [LARGE SCALE GENOMIC DNA]</scope>
    <source>
        <strain evidence="3 4">ZZ0214-1</strain>
    </source>
</reference>
<accession>A0A2G8SI60</accession>
<comment type="caution">
    <text evidence="3">The sequence shown here is derived from an EMBL/GenBank/DDBJ whole genome shotgun (WGS) entry which is preliminary data.</text>
</comment>
<evidence type="ECO:0000313" key="4">
    <source>
        <dbReference type="Proteomes" id="UP000230002"/>
    </source>
</evidence>
<name>A0A2G8SI60_9APHY</name>
<sequence>MDDKTQVKEILKEFLKRSVTTSDDLHLVKACERNATLSQDIFAQVSDFVKGSGDDLKVARIFSELAAFMGRTVYMHMSPAHQRYIALYTACAAYIDDAGSRHIEALAEFSRRFATGEKHLCPALEVLAGLLRQSYDLWPKAGADAIICSTLMGITALHLECTTNTMAITPQATLWPNYVRERTGAAAAYAHFNFMKEWRSTPDSYMQILPYIEFFINGCNDVLSFYKEELCGETANYVHIRAVTDELTPVDTLRRLADETLACQEKIRVLIGEDRELMAIWRSFEQVRDRTIHESERHAY</sequence>
<keyword evidence="4" id="KW-1185">Reference proteome</keyword>